<sequence length="133" mass="14090">MKKQVNLGLLILRLAVGCLMLLHGIAKLKHGIPGIEGMVESHGLPTFLAYGVYVGEVVAPLLIIVGYKTRLAALVLFFNCIVATSLAHGGQIFSLNETGGWALELLGLYGFGALALFFTGAGSYAVASRGRWD</sequence>
<evidence type="ECO:0000256" key="5">
    <source>
        <dbReference type="ARBA" id="ARBA00022989"/>
    </source>
</evidence>
<feature type="transmembrane region" description="Helical" evidence="7">
    <location>
        <begin position="74"/>
        <end position="94"/>
    </location>
</feature>
<comment type="caution">
    <text evidence="8">The sequence shown here is derived from an EMBL/GenBank/DDBJ whole genome shotgun (WGS) entry which is preliminary data.</text>
</comment>
<evidence type="ECO:0000256" key="3">
    <source>
        <dbReference type="ARBA" id="ARBA00022475"/>
    </source>
</evidence>
<evidence type="ECO:0000256" key="6">
    <source>
        <dbReference type="ARBA" id="ARBA00023136"/>
    </source>
</evidence>
<name>A0A7L4UR46_BALHA</name>
<dbReference type="InterPro" id="IPR051907">
    <property type="entry name" value="DoxX-like_oxidoreductase"/>
</dbReference>
<comment type="similarity">
    <text evidence="2">Belongs to the DoxX family.</text>
</comment>
<feature type="transmembrane region" description="Helical" evidence="7">
    <location>
        <begin position="106"/>
        <end position="127"/>
    </location>
</feature>
<keyword evidence="6 7" id="KW-0472">Membrane</keyword>
<dbReference type="PANTHER" id="PTHR33452">
    <property type="entry name" value="OXIDOREDUCTASE CATD-RELATED"/>
    <property type="match status" value="1"/>
</dbReference>
<dbReference type="GO" id="GO:0005886">
    <property type="term" value="C:plasma membrane"/>
    <property type="evidence" value="ECO:0007669"/>
    <property type="project" value="UniProtKB-SubCell"/>
</dbReference>
<dbReference type="InterPro" id="IPR032808">
    <property type="entry name" value="DoxX"/>
</dbReference>
<proteinExistence type="inferred from homology"/>
<evidence type="ECO:0000256" key="4">
    <source>
        <dbReference type="ARBA" id="ARBA00022692"/>
    </source>
</evidence>
<dbReference type="OrthoDB" id="280866at2"/>
<dbReference type="PANTHER" id="PTHR33452:SF1">
    <property type="entry name" value="INNER MEMBRANE PROTEIN YPHA-RELATED"/>
    <property type="match status" value="1"/>
</dbReference>
<keyword evidence="5 7" id="KW-1133">Transmembrane helix</keyword>
<evidence type="ECO:0000313" key="8">
    <source>
        <dbReference type="EMBL" id="PVX52223.1"/>
    </source>
</evidence>
<comment type="subcellular location">
    <subcellularLocation>
        <location evidence="1">Cell membrane</location>
        <topology evidence="1">Multi-pass membrane protein</topology>
    </subcellularLocation>
</comment>
<keyword evidence="3" id="KW-1003">Cell membrane</keyword>
<accession>A0A7L4UR46</accession>
<evidence type="ECO:0000313" key="9">
    <source>
        <dbReference type="Proteomes" id="UP000251835"/>
    </source>
</evidence>
<reference evidence="8 9" key="1">
    <citation type="submission" date="2018-05" db="EMBL/GenBank/DDBJ databases">
        <title>Genomic Encyclopedia of Type Strains, Phase IV (KMG-IV): sequencing the most valuable type-strain genomes for metagenomic binning, comparative biology and taxonomic classification.</title>
        <authorList>
            <person name="Goeker M."/>
        </authorList>
    </citation>
    <scope>NUCLEOTIDE SEQUENCE [LARGE SCALE GENOMIC DNA]</scope>
    <source>
        <strain evidence="8 9">DSM 28579</strain>
    </source>
</reference>
<dbReference type="Pfam" id="PF07681">
    <property type="entry name" value="DoxX"/>
    <property type="match status" value="1"/>
</dbReference>
<evidence type="ECO:0000256" key="2">
    <source>
        <dbReference type="ARBA" id="ARBA00006679"/>
    </source>
</evidence>
<protein>
    <submittedName>
        <fullName evidence="8">Putative oxidoreductase</fullName>
    </submittedName>
</protein>
<keyword evidence="4 7" id="KW-0812">Transmembrane</keyword>
<dbReference type="AlphaFoldDB" id="A0A7L4UR46"/>
<feature type="transmembrane region" description="Helical" evidence="7">
    <location>
        <begin position="47"/>
        <end position="67"/>
    </location>
</feature>
<dbReference type="RefSeq" id="WP_116495765.1">
    <property type="nucleotide sequence ID" value="NZ_QENZ01000003.1"/>
</dbReference>
<gene>
    <name evidence="8" type="ORF">C7377_0530</name>
</gene>
<evidence type="ECO:0000256" key="1">
    <source>
        <dbReference type="ARBA" id="ARBA00004651"/>
    </source>
</evidence>
<dbReference type="Proteomes" id="UP000251835">
    <property type="component" value="Unassembled WGS sequence"/>
</dbReference>
<dbReference type="EMBL" id="QENZ01000003">
    <property type="protein sequence ID" value="PVX52223.1"/>
    <property type="molecule type" value="Genomic_DNA"/>
</dbReference>
<evidence type="ECO:0000256" key="7">
    <source>
        <dbReference type="SAM" id="Phobius"/>
    </source>
</evidence>
<organism evidence="8 9">
    <name type="scientific">Balneicella halophila</name>
    <dbReference type="NCBI Taxonomy" id="1537566"/>
    <lineage>
        <taxon>Bacteria</taxon>
        <taxon>Pseudomonadati</taxon>
        <taxon>Bacteroidota</taxon>
        <taxon>Bacteroidia</taxon>
        <taxon>Bacteroidales</taxon>
        <taxon>Balneicellaceae</taxon>
        <taxon>Balneicella</taxon>
    </lineage>
</organism>
<keyword evidence="9" id="KW-1185">Reference proteome</keyword>